<gene>
    <name evidence="7" type="ORF">H9882_01500</name>
</gene>
<keyword evidence="7" id="KW-0326">Glycosidase</keyword>
<dbReference type="PANTHER" id="PTHR46832:SF1">
    <property type="entry name" value="5'-METHYLTHIOADENOSINE_S-ADENOSYLHOMOCYSTEINE NUCLEOSIDASE"/>
    <property type="match status" value="1"/>
</dbReference>
<evidence type="ECO:0000256" key="2">
    <source>
        <dbReference type="ARBA" id="ARBA00011974"/>
    </source>
</evidence>
<proteinExistence type="predicted"/>
<dbReference type="EC" id="3.2.2.9" evidence="2"/>
<dbReference type="Gene3D" id="3.40.50.1580">
    <property type="entry name" value="Nucleoside phosphorylase domain"/>
    <property type="match status" value="1"/>
</dbReference>
<evidence type="ECO:0000256" key="4">
    <source>
        <dbReference type="ARBA" id="ARBA00022801"/>
    </source>
</evidence>
<protein>
    <recommendedName>
        <fullName evidence="2">adenosylhomocysteine nucleosidase</fullName>
        <ecNumber evidence="2">3.2.2.9</ecNumber>
    </recommendedName>
</protein>
<dbReference type="GO" id="GO:0019284">
    <property type="term" value="P:L-methionine salvage from S-adenosylmethionine"/>
    <property type="evidence" value="ECO:0007669"/>
    <property type="project" value="TreeGrafter"/>
</dbReference>
<evidence type="ECO:0000259" key="6">
    <source>
        <dbReference type="Pfam" id="PF01048"/>
    </source>
</evidence>
<evidence type="ECO:0000256" key="1">
    <source>
        <dbReference type="ARBA" id="ARBA00004945"/>
    </source>
</evidence>
<dbReference type="GO" id="GO:0005829">
    <property type="term" value="C:cytosol"/>
    <property type="evidence" value="ECO:0007669"/>
    <property type="project" value="TreeGrafter"/>
</dbReference>
<dbReference type="Pfam" id="PF01048">
    <property type="entry name" value="PNP_UDP_1"/>
    <property type="match status" value="1"/>
</dbReference>
<evidence type="ECO:0000313" key="8">
    <source>
        <dbReference type="Proteomes" id="UP000713596"/>
    </source>
</evidence>
<comment type="caution">
    <text evidence="7">The sequence shown here is derived from an EMBL/GenBank/DDBJ whole genome shotgun (WGS) entry which is preliminary data.</text>
</comment>
<dbReference type="GO" id="GO:0019509">
    <property type="term" value="P:L-methionine salvage from methylthioadenosine"/>
    <property type="evidence" value="ECO:0007669"/>
    <property type="project" value="InterPro"/>
</dbReference>
<keyword evidence="3" id="KW-0028">Amino-acid biosynthesis</keyword>
<dbReference type="GO" id="GO:0008782">
    <property type="term" value="F:adenosylhomocysteine nucleosidase activity"/>
    <property type="evidence" value="ECO:0007669"/>
    <property type="project" value="UniProtKB-EC"/>
</dbReference>
<dbReference type="NCBIfam" id="TIGR01704">
    <property type="entry name" value="MTA_SAH-Nsdase"/>
    <property type="match status" value="1"/>
</dbReference>
<reference evidence="7" key="2">
    <citation type="submission" date="2021-04" db="EMBL/GenBank/DDBJ databases">
        <authorList>
            <person name="Gilroy R."/>
        </authorList>
    </citation>
    <scope>NUCLEOTIDE SEQUENCE</scope>
    <source>
        <strain evidence="7">B5_2728</strain>
    </source>
</reference>
<dbReference type="InterPro" id="IPR000845">
    <property type="entry name" value="Nucleoside_phosphorylase_d"/>
</dbReference>
<dbReference type="InterPro" id="IPR010049">
    <property type="entry name" value="MTA_SAH_Nsdase"/>
</dbReference>
<accession>A0A948WTU3</accession>
<dbReference type="GO" id="GO:0009164">
    <property type="term" value="P:nucleoside catabolic process"/>
    <property type="evidence" value="ECO:0007669"/>
    <property type="project" value="InterPro"/>
</dbReference>
<dbReference type="CDD" id="cd09008">
    <property type="entry name" value="MTAN"/>
    <property type="match status" value="1"/>
</dbReference>
<dbReference type="SUPFAM" id="SSF53167">
    <property type="entry name" value="Purine and uridine phosphorylases"/>
    <property type="match status" value="1"/>
</dbReference>
<keyword evidence="5" id="KW-0486">Methionine biosynthesis</keyword>
<evidence type="ECO:0000256" key="3">
    <source>
        <dbReference type="ARBA" id="ARBA00022605"/>
    </source>
</evidence>
<evidence type="ECO:0000313" key="7">
    <source>
        <dbReference type="EMBL" id="MBU3805568.1"/>
    </source>
</evidence>
<evidence type="ECO:0000256" key="5">
    <source>
        <dbReference type="ARBA" id="ARBA00023167"/>
    </source>
</evidence>
<sequence length="228" mass="23712">MEVFGIMGAMPDEVEQLCAQLDGVEIIPFAGVEYHMGYLGDKQVVVCCAGMGKANAAATTQVLIGKFGAQRIIFSGIAGNMSSKIGIGDVVVGKTVVYHDAQDDMIAKSAPFTAQFPGDETLVQAALDACKSLGVTALAGKIATGDQFVGDSATKAAIAAKVNPDCVEMEGAAVAQIAAKNQVPCVILRAMSDNADEEGHERLVVKDFSISEYVTTATQIVCSMLKSL</sequence>
<dbReference type="AlphaFoldDB" id="A0A948WTU3"/>
<comment type="pathway">
    <text evidence="1">Amino-acid biosynthesis; L-methionine biosynthesis via salvage pathway; S-methyl-5-thio-alpha-D-ribose 1-phosphate from S-methyl-5'-thioadenosine (hydrolase route): step 1/2.</text>
</comment>
<dbReference type="GO" id="GO:0008930">
    <property type="term" value="F:methylthioadenosine nucleosidase activity"/>
    <property type="evidence" value="ECO:0007669"/>
    <property type="project" value="InterPro"/>
</dbReference>
<dbReference type="PANTHER" id="PTHR46832">
    <property type="entry name" value="5'-METHYLTHIOADENOSINE/S-ADENOSYLHOMOCYSTEINE NUCLEOSIDASE"/>
    <property type="match status" value="1"/>
</dbReference>
<dbReference type="InterPro" id="IPR035994">
    <property type="entry name" value="Nucleoside_phosphorylase_sf"/>
</dbReference>
<feature type="domain" description="Nucleoside phosphorylase" evidence="6">
    <location>
        <begin position="4"/>
        <end position="225"/>
    </location>
</feature>
<organism evidence="7 8">
    <name type="scientific">Candidatus Allofournierella pullistercoris</name>
    <dbReference type="NCBI Taxonomy" id="2838597"/>
    <lineage>
        <taxon>Bacteria</taxon>
        <taxon>Bacillati</taxon>
        <taxon>Bacillota</taxon>
        <taxon>Clostridia</taxon>
        <taxon>Eubacteriales</taxon>
        <taxon>Oscillospiraceae</taxon>
        <taxon>Allofournierella</taxon>
    </lineage>
</organism>
<dbReference type="EMBL" id="JAHLFP010000009">
    <property type="protein sequence ID" value="MBU3805568.1"/>
    <property type="molecule type" value="Genomic_DNA"/>
</dbReference>
<reference evidence="7" key="1">
    <citation type="journal article" date="2021" name="PeerJ">
        <title>Extensive microbial diversity within the chicken gut microbiome revealed by metagenomics and culture.</title>
        <authorList>
            <person name="Gilroy R."/>
            <person name="Ravi A."/>
            <person name="Getino M."/>
            <person name="Pursley I."/>
            <person name="Horton D.L."/>
            <person name="Alikhan N.F."/>
            <person name="Baker D."/>
            <person name="Gharbi K."/>
            <person name="Hall N."/>
            <person name="Watson M."/>
            <person name="Adriaenssens E.M."/>
            <person name="Foster-Nyarko E."/>
            <person name="Jarju S."/>
            <person name="Secka A."/>
            <person name="Antonio M."/>
            <person name="Oren A."/>
            <person name="Chaudhuri R.R."/>
            <person name="La Ragione R."/>
            <person name="Hildebrand F."/>
            <person name="Pallen M.J."/>
        </authorList>
    </citation>
    <scope>NUCLEOTIDE SEQUENCE</scope>
    <source>
        <strain evidence="7">B5_2728</strain>
    </source>
</reference>
<name>A0A948WTU3_9FIRM</name>
<keyword evidence="4 7" id="KW-0378">Hydrolase</keyword>
<dbReference type="NCBIfam" id="NF004079">
    <property type="entry name" value="PRK05584.1"/>
    <property type="match status" value="1"/>
</dbReference>
<dbReference type="Proteomes" id="UP000713596">
    <property type="component" value="Unassembled WGS sequence"/>
</dbReference>